<dbReference type="AlphaFoldDB" id="A0A512AKN9"/>
<protein>
    <recommendedName>
        <fullName evidence="3">MalT-like TPR region domain-containing protein</fullName>
    </recommendedName>
</protein>
<sequence>MVDVGEISLPEFAIKRSSAFMDVVAELRPIGVMYRDGNIQDALAQLTSLWLKVPDPKPETPNAYLIIEYGVAFALKGGDLDRAQEWADRASMFAEKRHDMGEVEFLVGKVAFERGDLRTASEQFIIADAKSEGRVFEAKDERYRRLIDGPKLT</sequence>
<evidence type="ECO:0008006" key="3">
    <source>
        <dbReference type="Google" id="ProtNLM"/>
    </source>
</evidence>
<dbReference type="EMBL" id="BJYR01000013">
    <property type="protein sequence ID" value="GEO00279.1"/>
    <property type="molecule type" value="Genomic_DNA"/>
</dbReference>
<evidence type="ECO:0000313" key="2">
    <source>
        <dbReference type="Proteomes" id="UP000321464"/>
    </source>
</evidence>
<accession>A0A512AKN9</accession>
<dbReference type="Proteomes" id="UP000321464">
    <property type="component" value="Unassembled WGS sequence"/>
</dbReference>
<gene>
    <name evidence="1" type="ORF">NSE01_21110</name>
</gene>
<dbReference type="OrthoDB" id="2611420at2"/>
<keyword evidence="2" id="KW-1185">Reference proteome</keyword>
<comment type="caution">
    <text evidence="1">The sequence shown here is derived from an EMBL/GenBank/DDBJ whole genome shotgun (WGS) entry which is preliminary data.</text>
</comment>
<evidence type="ECO:0000313" key="1">
    <source>
        <dbReference type="EMBL" id="GEO00279.1"/>
    </source>
</evidence>
<organism evidence="1 2">
    <name type="scientific">Novosphingobium sediminis</name>
    <dbReference type="NCBI Taxonomy" id="707214"/>
    <lineage>
        <taxon>Bacteria</taxon>
        <taxon>Pseudomonadati</taxon>
        <taxon>Pseudomonadota</taxon>
        <taxon>Alphaproteobacteria</taxon>
        <taxon>Sphingomonadales</taxon>
        <taxon>Sphingomonadaceae</taxon>
        <taxon>Novosphingobium</taxon>
    </lineage>
</organism>
<reference evidence="1 2" key="1">
    <citation type="submission" date="2019-07" db="EMBL/GenBank/DDBJ databases">
        <title>Whole genome shotgun sequence of Novosphingobium sediminis NBRC 106119.</title>
        <authorList>
            <person name="Hosoyama A."/>
            <person name="Uohara A."/>
            <person name="Ohji S."/>
            <person name="Ichikawa N."/>
        </authorList>
    </citation>
    <scope>NUCLEOTIDE SEQUENCE [LARGE SCALE GENOMIC DNA]</scope>
    <source>
        <strain evidence="1 2">NBRC 106119</strain>
    </source>
</reference>
<dbReference type="RefSeq" id="WP_147159571.1">
    <property type="nucleotide sequence ID" value="NZ_BJYR01000013.1"/>
</dbReference>
<name>A0A512AKN9_9SPHN</name>
<proteinExistence type="predicted"/>